<dbReference type="EMBL" id="KE148154">
    <property type="protein sequence ID" value="EPE06199.1"/>
    <property type="molecule type" value="Genomic_DNA"/>
</dbReference>
<evidence type="ECO:0000313" key="6">
    <source>
        <dbReference type="Proteomes" id="UP000016923"/>
    </source>
</evidence>
<proteinExistence type="inferred from homology"/>
<dbReference type="Gene3D" id="3.40.710.10">
    <property type="entry name" value="DD-peptidase/beta-lactamase superfamily"/>
    <property type="match status" value="1"/>
</dbReference>
<keyword evidence="6" id="KW-1185">Reference proteome</keyword>
<sequence>MRMCRPASRTTRRTTRRTARQTATCLAVAVLALAPVAAAQRLYDRLSPDTYEHSQRPLAADDGAGPDAGHAQGAHPFDTAFRSLVADTLAAWHVPGVSIAVVDGDNTWTEGFGLASVQPETPMTADTLFYTASTTKAFLAATLSLIIDSGNYSVSDGAQPLDWATPIADVLPDDFVLTDDAPWETAHITLEDALSHRTGLASHDLARSRRYGLDPESLGRNATVRDVTRSLRHLPAPLHTSPRTEWRYCNLMFLVLAHAVETLTGGRWLGDTFKQWIWAPLGMTSTFFSLDDARAAAADTLTPVSLAQGYYWDAEGGEDFVPVPHMPLEEVSGAGGIISTVNDYAKWLRCWVDGPLFSSAGASGNVCGGIPFSRPGLDAILTPKMFTSKTSASPKPFDAPMAYASAWTTSSYKGRRFYGHSGGSNAFGAQVYFFPEHRFGVVVFGNTAVTSNKVELILLWHLVDERFGIPQAQRYDWDKQFRQASAARRARVDTALERLYADRARPPLRPSLPLEAYTGTFHHPTYQNMTVKLAGNETSKDNENKGRDYEVTFTAERLLHTWPTLCEFVHVSGEHWFVYTDMVYEKSGNFRSYARAWFEVGADGRADRLMVEFWSADDDTIEGVIPFDRADE</sequence>
<name>S3BYB5_OPHP1</name>
<dbReference type="Pfam" id="PF11954">
    <property type="entry name" value="DUF3471"/>
    <property type="match status" value="1"/>
</dbReference>
<dbReference type="eggNOG" id="ENOG502S0EY">
    <property type="taxonomic scope" value="Eukaryota"/>
</dbReference>
<organism evidence="5 6">
    <name type="scientific">Ophiostoma piceae (strain UAMH 11346)</name>
    <name type="common">Sap stain fungus</name>
    <dbReference type="NCBI Taxonomy" id="1262450"/>
    <lineage>
        <taxon>Eukaryota</taxon>
        <taxon>Fungi</taxon>
        <taxon>Dikarya</taxon>
        <taxon>Ascomycota</taxon>
        <taxon>Pezizomycotina</taxon>
        <taxon>Sordariomycetes</taxon>
        <taxon>Sordariomycetidae</taxon>
        <taxon>Ophiostomatales</taxon>
        <taxon>Ophiostomataceae</taxon>
        <taxon>Ophiostoma</taxon>
    </lineage>
</organism>
<evidence type="ECO:0000259" key="3">
    <source>
        <dbReference type="Pfam" id="PF00144"/>
    </source>
</evidence>
<feature type="domain" description="Beta-lactamase-related" evidence="3">
    <location>
        <begin position="81"/>
        <end position="450"/>
    </location>
</feature>
<accession>S3BYB5</accession>
<dbReference type="PANTHER" id="PTHR46825:SF9">
    <property type="entry name" value="BETA-LACTAMASE-RELATED DOMAIN-CONTAINING PROTEIN"/>
    <property type="match status" value="1"/>
</dbReference>
<evidence type="ECO:0000313" key="5">
    <source>
        <dbReference type="EMBL" id="EPE06199.1"/>
    </source>
</evidence>
<feature type="region of interest" description="Disordered" evidence="2">
    <location>
        <begin position="53"/>
        <end position="72"/>
    </location>
</feature>
<evidence type="ECO:0000259" key="4">
    <source>
        <dbReference type="Pfam" id="PF11954"/>
    </source>
</evidence>
<dbReference type="AlphaFoldDB" id="S3BYB5"/>
<evidence type="ECO:0000256" key="2">
    <source>
        <dbReference type="SAM" id="MobiDB-lite"/>
    </source>
</evidence>
<gene>
    <name evidence="5" type="ORF">F503_03028</name>
</gene>
<protein>
    <submittedName>
        <fullName evidence="5">Penicillin-binding protein</fullName>
    </submittedName>
</protein>
<dbReference type="STRING" id="1262450.S3BYB5"/>
<reference evidence="5 6" key="1">
    <citation type="journal article" date="2013" name="BMC Genomics">
        <title>The genome and transcriptome of the pine saprophyte Ophiostoma piceae, and a comparison with the bark beetle-associated pine pathogen Grosmannia clavigera.</title>
        <authorList>
            <person name="Haridas S."/>
            <person name="Wang Y."/>
            <person name="Lim L."/>
            <person name="Massoumi Alamouti S."/>
            <person name="Jackman S."/>
            <person name="Docking R."/>
            <person name="Robertson G."/>
            <person name="Birol I."/>
            <person name="Bohlmann J."/>
            <person name="Breuil C."/>
        </authorList>
    </citation>
    <scope>NUCLEOTIDE SEQUENCE [LARGE SCALE GENOMIC DNA]</scope>
    <source>
        <strain evidence="5 6">UAMH 11346</strain>
    </source>
</reference>
<feature type="compositionally biased region" description="Low complexity" evidence="2">
    <location>
        <begin position="60"/>
        <end position="72"/>
    </location>
</feature>
<dbReference type="PANTHER" id="PTHR46825">
    <property type="entry name" value="D-ALANYL-D-ALANINE-CARBOXYPEPTIDASE/ENDOPEPTIDASE AMPH"/>
    <property type="match status" value="1"/>
</dbReference>
<dbReference type="HOGENOM" id="CLU_020027_14_1_1"/>
<dbReference type="InterPro" id="IPR001466">
    <property type="entry name" value="Beta-lactam-related"/>
</dbReference>
<dbReference type="InterPro" id="IPR012338">
    <property type="entry name" value="Beta-lactam/transpept-like"/>
</dbReference>
<dbReference type="SUPFAM" id="SSF56601">
    <property type="entry name" value="beta-lactamase/transpeptidase-like"/>
    <property type="match status" value="1"/>
</dbReference>
<dbReference type="InterPro" id="IPR021860">
    <property type="entry name" value="Peptidase_S12_Pab87-rel_C"/>
</dbReference>
<dbReference type="OMA" id="YRDPWYG"/>
<dbReference type="VEuPathDB" id="FungiDB:F503_03028"/>
<comment type="similarity">
    <text evidence="1">Belongs to the peptidase S12 family.</text>
</comment>
<evidence type="ECO:0000256" key="1">
    <source>
        <dbReference type="ARBA" id="ARBA00038215"/>
    </source>
</evidence>
<dbReference type="Pfam" id="PF00144">
    <property type="entry name" value="Beta-lactamase"/>
    <property type="match status" value="1"/>
</dbReference>
<dbReference type="OrthoDB" id="5946976at2759"/>
<feature type="domain" description="Peptidase S12 Pab87-related C-terminal" evidence="4">
    <location>
        <begin position="506"/>
        <end position="612"/>
    </location>
</feature>
<dbReference type="InterPro" id="IPR050491">
    <property type="entry name" value="AmpC-like"/>
</dbReference>
<dbReference type="Proteomes" id="UP000016923">
    <property type="component" value="Unassembled WGS sequence"/>
</dbReference>